<reference evidence="1" key="1">
    <citation type="submission" date="2023-07" db="EMBL/GenBank/DDBJ databases">
        <title>Black Yeasts Isolated from many extreme environments.</title>
        <authorList>
            <person name="Coleine C."/>
            <person name="Stajich J.E."/>
            <person name="Selbmann L."/>
        </authorList>
    </citation>
    <scope>NUCLEOTIDE SEQUENCE</scope>
    <source>
        <strain evidence="1">CCFEE 5714</strain>
    </source>
</reference>
<dbReference type="Proteomes" id="UP001281147">
    <property type="component" value="Unassembled WGS sequence"/>
</dbReference>
<proteinExistence type="predicted"/>
<accession>A0ACC3MM84</accession>
<sequence>MARPFDPRYEGGYLNDRDSSSDWTDEREAARAYYQLARKRIGLLDPGLMASQCHVLSGIYLMYTLDPLKSWLEFHQAGSMYFLYLKAQAVIEEPSGVTSTLMQPHRRLEQRLYWTILKSECEFRVQLDLAQSDLCKLDYPYLFPSPPTPESPAESPYEIRNKDTSASPSTAGSSRVLSQASSPISREAEQQTWFYYLSEIAVRRIENRMLNAFYKKNFENWSPKSLRSMIRAAEEIEAQLETWHSSLPDVLRVQDLDADQAMDELRYVTHGRILSLRSMLYRPFVYYAIHHGDEAHHSGENDAQRLQDFVTKALNICVEMSNGHAMTYRHHGTWYGLRERLAASMTLLGAGIAGLITLGNIRQSASDGEQIHGNPYRQAILLCIEQLRYWEAEAPADVGRARELLANFITSIG</sequence>
<keyword evidence="2" id="KW-1185">Reference proteome</keyword>
<evidence type="ECO:0000313" key="1">
    <source>
        <dbReference type="EMBL" id="KAK3698998.1"/>
    </source>
</evidence>
<evidence type="ECO:0000313" key="2">
    <source>
        <dbReference type="Proteomes" id="UP001281147"/>
    </source>
</evidence>
<dbReference type="EMBL" id="JAUTXU010000203">
    <property type="protein sequence ID" value="KAK3698998.1"/>
    <property type="molecule type" value="Genomic_DNA"/>
</dbReference>
<organism evidence="1 2">
    <name type="scientific">Vermiconidia calcicola</name>
    <dbReference type="NCBI Taxonomy" id="1690605"/>
    <lineage>
        <taxon>Eukaryota</taxon>
        <taxon>Fungi</taxon>
        <taxon>Dikarya</taxon>
        <taxon>Ascomycota</taxon>
        <taxon>Pezizomycotina</taxon>
        <taxon>Dothideomycetes</taxon>
        <taxon>Dothideomycetidae</taxon>
        <taxon>Mycosphaerellales</taxon>
        <taxon>Extremaceae</taxon>
        <taxon>Vermiconidia</taxon>
    </lineage>
</organism>
<protein>
    <submittedName>
        <fullName evidence="1">Uncharacterized protein</fullName>
    </submittedName>
</protein>
<gene>
    <name evidence="1" type="ORF">LTR37_016689</name>
</gene>
<comment type="caution">
    <text evidence="1">The sequence shown here is derived from an EMBL/GenBank/DDBJ whole genome shotgun (WGS) entry which is preliminary data.</text>
</comment>
<name>A0ACC3MM84_9PEZI</name>